<accession>N1Q7N6</accession>
<gene>
    <name evidence="1" type="ORF">MYCFIDRAFT_169449</name>
</gene>
<protein>
    <submittedName>
        <fullName evidence="1">Uncharacterized protein</fullName>
    </submittedName>
</protein>
<keyword evidence="2" id="KW-1185">Reference proteome</keyword>
<evidence type="ECO:0000313" key="2">
    <source>
        <dbReference type="Proteomes" id="UP000016932"/>
    </source>
</evidence>
<dbReference type="EMBL" id="KB446555">
    <property type="protein sequence ID" value="EME87666.1"/>
    <property type="molecule type" value="Genomic_DNA"/>
</dbReference>
<name>N1Q7N6_PSEFD</name>
<proteinExistence type="predicted"/>
<dbReference type="AlphaFoldDB" id="N1Q7N6"/>
<organism evidence="1 2">
    <name type="scientific">Pseudocercospora fijiensis (strain CIRAD86)</name>
    <name type="common">Black leaf streak disease fungus</name>
    <name type="synonym">Mycosphaerella fijiensis</name>
    <dbReference type="NCBI Taxonomy" id="383855"/>
    <lineage>
        <taxon>Eukaryota</taxon>
        <taxon>Fungi</taxon>
        <taxon>Dikarya</taxon>
        <taxon>Ascomycota</taxon>
        <taxon>Pezizomycotina</taxon>
        <taxon>Dothideomycetes</taxon>
        <taxon>Dothideomycetidae</taxon>
        <taxon>Mycosphaerellales</taxon>
        <taxon>Mycosphaerellaceae</taxon>
        <taxon>Pseudocercospora</taxon>
    </lineage>
</organism>
<dbReference type="RefSeq" id="XP_007921029.1">
    <property type="nucleotide sequence ID" value="XM_007922838.1"/>
</dbReference>
<dbReference type="GeneID" id="19332364"/>
<dbReference type="VEuPathDB" id="FungiDB:MYCFIDRAFT_169449"/>
<sequence length="262" mass="29844">MIAYVHLIVFGMFAWQGSGGLAALHVAYVRAVIYNPHAQVHHFQAFRWTCWRSALRSSTGPCYKFYRMSKKLRPLADNRNSGQGYRPRLRGSCKPALLMRGGGPPFHLMTVHWILKKGFIFREVPKGHWQVLGSHIKGREASRHNALNNCRRSLRRSSKGRLSRTCTLQYKSSAVLGRMTLLELWYQRLYVLYTCTAAATAARLTASLASALGPLPRYLGCITYCSISEPQRHTRQDNGTLESIAKRASCGIEMRWWRSLNE</sequence>
<reference evidence="1 2" key="1">
    <citation type="journal article" date="2012" name="PLoS Pathog.">
        <title>Diverse lifestyles and strategies of plant pathogenesis encoded in the genomes of eighteen Dothideomycetes fungi.</title>
        <authorList>
            <person name="Ohm R.A."/>
            <person name="Feau N."/>
            <person name="Henrissat B."/>
            <person name="Schoch C.L."/>
            <person name="Horwitz B.A."/>
            <person name="Barry K.W."/>
            <person name="Condon B.J."/>
            <person name="Copeland A.C."/>
            <person name="Dhillon B."/>
            <person name="Glaser F."/>
            <person name="Hesse C.N."/>
            <person name="Kosti I."/>
            <person name="LaButti K."/>
            <person name="Lindquist E.A."/>
            <person name="Lucas S."/>
            <person name="Salamov A.A."/>
            <person name="Bradshaw R.E."/>
            <person name="Ciuffetti L."/>
            <person name="Hamelin R.C."/>
            <person name="Kema G.H.J."/>
            <person name="Lawrence C."/>
            <person name="Scott J.A."/>
            <person name="Spatafora J.W."/>
            <person name="Turgeon B.G."/>
            <person name="de Wit P.J.G.M."/>
            <person name="Zhong S."/>
            <person name="Goodwin S.B."/>
            <person name="Grigoriev I.V."/>
        </authorList>
    </citation>
    <scope>NUCLEOTIDE SEQUENCE [LARGE SCALE GENOMIC DNA]</scope>
    <source>
        <strain evidence="1 2">CIRAD86</strain>
    </source>
</reference>
<dbReference type="HOGENOM" id="CLU_1062169_0_0_1"/>
<evidence type="ECO:0000313" key="1">
    <source>
        <dbReference type="EMBL" id="EME87666.1"/>
    </source>
</evidence>
<dbReference type="Proteomes" id="UP000016932">
    <property type="component" value="Unassembled WGS sequence"/>
</dbReference>
<dbReference type="KEGG" id="pfj:MYCFIDRAFT_169449"/>